<feature type="compositionally biased region" description="Polar residues" evidence="1">
    <location>
        <begin position="281"/>
        <end position="299"/>
    </location>
</feature>
<protein>
    <submittedName>
        <fullName evidence="2">Uncharacterized protein</fullName>
    </submittedName>
</protein>
<dbReference type="RefSeq" id="XP_067060859.1">
    <property type="nucleotide sequence ID" value="XM_067205307.1"/>
</dbReference>
<dbReference type="AlphaFoldDB" id="A0A836KGD0"/>
<comment type="caution">
    <text evidence="2">The sequence shown here is derived from an EMBL/GenBank/DDBJ whole genome shotgun (WGS) entry which is preliminary data.</text>
</comment>
<accession>A0A836KGD0</accession>
<feature type="compositionally biased region" description="Basic and acidic residues" evidence="1">
    <location>
        <begin position="65"/>
        <end position="80"/>
    </location>
</feature>
<name>A0A836KGD0_9TRYP</name>
<feature type="compositionally biased region" description="Low complexity" evidence="1">
    <location>
        <begin position="269"/>
        <end position="280"/>
    </location>
</feature>
<evidence type="ECO:0000313" key="2">
    <source>
        <dbReference type="EMBL" id="KAG5471742.1"/>
    </source>
</evidence>
<feature type="region of interest" description="Disordered" evidence="1">
    <location>
        <begin position="774"/>
        <end position="814"/>
    </location>
</feature>
<dbReference type="EMBL" id="JAFHLR010000031">
    <property type="protein sequence ID" value="KAG5471742.1"/>
    <property type="molecule type" value="Genomic_DNA"/>
</dbReference>
<gene>
    <name evidence="2" type="ORF">LSCM4_03295</name>
</gene>
<dbReference type="KEGG" id="loi:92359241"/>
<feature type="region of interest" description="Disordered" evidence="1">
    <location>
        <begin position="260"/>
        <end position="396"/>
    </location>
</feature>
<feature type="compositionally biased region" description="Low complexity" evidence="1">
    <location>
        <begin position="14"/>
        <end position="28"/>
    </location>
</feature>
<feature type="region of interest" description="Disordered" evidence="1">
    <location>
        <begin position="634"/>
        <end position="657"/>
    </location>
</feature>
<feature type="region of interest" description="Disordered" evidence="1">
    <location>
        <begin position="1"/>
        <end position="80"/>
    </location>
</feature>
<feature type="compositionally biased region" description="Low complexity" evidence="1">
    <location>
        <begin position="642"/>
        <end position="656"/>
    </location>
</feature>
<proteinExistence type="predicted"/>
<feature type="compositionally biased region" description="Polar residues" evidence="1">
    <location>
        <begin position="1"/>
        <end position="13"/>
    </location>
</feature>
<dbReference type="Proteomes" id="UP000674143">
    <property type="component" value="Chromosome 31"/>
</dbReference>
<keyword evidence="3" id="KW-1185">Reference proteome</keyword>
<evidence type="ECO:0000256" key="1">
    <source>
        <dbReference type="SAM" id="MobiDB-lite"/>
    </source>
</evidence>
<reference evidence="2 3" key="1">
    <citation type="submission" date="2021-02" db="EMBL/GenBank/DDBJ databases">
        <title>Leishmania (Mundinia) orientalis Genome sequencing and assembly.</title>
        <authorList>
            <person name="Almutairi H."/>
            <person name="Gatherer D."/>
        </authorList>
    </citation>
    <scope>NUCLEOTIDE SEQUENCE [LARGE SCALE GENOMIC DNA]</scope>
    <source>
        <strain evidence="2">LSCM4</strain>
    </source>
</reference>
<evidence type="ECO:0000313" key="3">
    <source>
        <dbReference type="Proteomes" id="UP000674143"/>
    </source>
</evidence>
<feature type="region of interest" description="Disordered" evidence="1">
    <location>
        <begin position="736"/>
        <end position="759"/>
    </location>
</feature>
<feature type="region of interest" description="Disordered" evidence="1">
    <location>
        <begin position="445"/>
        <end position="469"/>
    </location>
</feature>
<feature type="compositionally biased region" description="Basic residues" evidence="1">
    <location>
        <begin position="788"/>
        <end position="799"/>
    </location>
</feature>
<organism evidence="2 3">
    <name type="scientific">Leishmania orientalis</name>
    <dbReference type="NCBI Taxonomy" id="2249476"/>
    <lineage>
        <taxon>Eukaryota</taxon>
        <taxon>Discoba</taxon>
        <taxon>Euglenozoa</taxon>
        <taxon>Kinetoplastea</taxon>
        <taxon>Metakinetoplastina</taxon>
        <taxon>Trypanosomatida</taxon>
        <taxon>Trypanosomatidae</taxon>
        <taxon>Leishmaniinae</taxon>
        <taxon>Leishmania</taxon>
    </lineage>
</organism>
<feature type="region of interest" description="Disordered" evidence="1">
    <location>
        <begin position="679"/>
        <end position="698"/>
    </location>
</feature>
<sequence length="848" mass="90200">MDQNVLSLTSDVNPSRGSGLPTSLGSSTEDTPHTRQSPTRLSGGGVRKGGTAVDATNDIGYSIERPPEPKRRLEPKRSKDTIQDALEAKKQRRLQTVDGGSVMEYRRVMRPRKESVYSGLVPPSQSTKKQLAAADEQLLKRPLACNKGRTGSASQDYPITGVSSAAASRTACSDSLTFFSSYKSALQRGAVEDLDADLTLTASLGAIVNSRESSAVLVQIVDTLQAFSPLKDNGLCNGSSNGSKNCSGETDYPNVAAAAAAPVKGPPSGGKSASGCSSGPNSRATSIATARPSTKGSGDNTHKTRGVVSFRCKSDSCRNYSSNRRGKAAKGTNNVAKDGGSHQPIRRLSSSRNLPVIWISPPLQRQRQKSGRALLPKGNSRPQSSRAPSAGPPVAQARAHTLLRKTSSSTPRAVEKSDERNTLLLQLHSFRSPFSRESGFTTAQVAEGHRAGGAAGHHRSDAGGNQLPSYGQAAQLPVLETRCPPSNPSRPAAPDAVPLTLDEVLQRHCASVKAQPSTASVAVLRPPAAAYSLSGGGWAAPPGHLPRLSELSGSALDQHPYYVTGDPQQPVFYPAADASNEYENNGGEGFLPALGHAKPSCVQRAGSLTKRQWAPVPPTGCQVFLELLGPLTAGSISPTPPQQSRQSQQYFQRSPQEPTVQYFRKTRRRRMRLAAIAEASARADASSTQPMDPQCQPPRRAKAAMASNQHESMALSDLDEDEGYAAARGYPAVAPSQMGSAAGDDPYITGDQPCKRSTSRKKLEKNLRHLHTFSPYMTGGQATPGAGRRARAAKPKNKTNGRSEQRRGSRTVRGHVKSIDYAALATERDPLDHLLGRHGFWGEAMTRC</sequence>
<dbReference type="GeneID" id="92359241"/>